<dbReference type="Pfam" id="PF16363">
    <property type="entry name" value="GDP_Man_Dehyd"/>
    <property type="match status" value="1"/>
</dbReference>
<proteinExistence type="predicted"/>
<dbReference type="SUPFAM" id="SSF51735">
    <property type="entry name" value="NAD(P)-binding Rossmann-fold domains"/>
    <property type="match status" value="1"/>
</dbReference>
<accession>A0A1G4QRC2</accession>
<dbReference type="Proteomes" id="UP000198601">
    <property type="component" value="Unassembled WGS sequence"/>
</dbReference>
<dbReference type="Gene3D" id="3.40.50.720">
    <property type="entry name" value="NAD(P)-binding Rossmann-like Domain"/>
    <property type="match status" value="1"/>
</dbReference>
<dbReference type="CDD" id="cd05252">
    <property type="entry name" value="CDP_GD_SDR_e"/>
    <property type="match status" value="1"/>
</dbReference>
<dbReference type="Gene3D" id="3.90.25.10">
    <property type="entry name" value="UDP-galactose 4-epimerase, domain 1"/>
    <property type="match status" value="1"/>
</dbReference>
<name>A0A1G4QRC2_9BACL</name>
<dbReference type="NCBIfam" id="TIGR02622">
    <property type="entry name" value="CDP_4_6_dhtase"/>
    <property type="match status" value="1"/>
</dbReference>
<evidence type="ECO:0000313" key="2">
    <source>
        <dbReference type="EMBL" id="SCW47102.1"/>
    </source>
</evidence>
<dbReference type="InterPro" id="IPR013445">
    <property type="entry name" value="CDP_4_6_deHydtase"/>
</dbReference>
<protein>
    <submittedName>
        <fullName evidence="2">CDP-glucose 4,6-dehydratase</fullName>
    </submittedName>
</protein>
<evidence type="ECO:0000259" key="1">
    <source>
        <dbReference type="Pfam" id="PF16363"/>
    </source>
</evidence>
<reference evidence="3" key="1">
    <citation type="submission" date="2016-10" db="EMBL/GenBank/DDBJ databases">
        <authorList>
            <person name="Varghese N."/>
            <person name="Submissions S."/>
        </authorList>
    </citation>
    <scope>NUCLEOTIDE SEQUENCE [LARGE SCALE GENOMIC DNA]</scope>
    <source>
        <strain evidence="3">CGMCC 1.8946</strain>
    </source>
</reference>
<keyword evidence="3" id="KW-1185">Reference proteome</keyword>
<gene>
    <name evidence="2" type="ORF">SAMN04487970_1008138</name>
</gene>
<evidence type="ECO:0000313" key="3">
    <source>
        <dbReference type="Proteomes" id="UP000198601"/>
    </source>
</evidence>
<dbReference type="InterPro" id="IPR016040">
    <property type="entry name" value="NAD(P)-bd_dom"/>
</dbReference>
<dbReference type="InterPro" id="IPR036291">
    <property type="entry name" value="NAD(P)-bd_dom_sf"/>
</dbReference>
<dbReference type="AlphaFoldDB" id="A0A1G4QRC2"/>
<dbReference type="RefSeq" id="WP_245719577.1">
    <property type="nucleotide sequence ID" value="NZ_FMTT01000008.1"/>
</dbReference>
<organism evidence="2 3">
    <name type="scientific">Paenibacillus tianmuensis</name>
    <dbReference type="NCBI Taxonomy" id="624147"/>
    <lineage>
        <taxon>Bacteria</taxon>
        <taxon>Bacillati</taxon>
        <taxon>Bacillota</taxon>
        <taxon>Bacilli</taxon>
        <taxon>Bacillales</taxon>
        <taxon>Paenibacillaceae</taxon>
        <taxon>Paenibacillus</taxon>
    </lineage>
</organism>
<feature type="domain" description="NAD(P)-binding" evidence="1">
    <location>
        <begin position="25"/>
        <end position="342"/>
    </location>
</feature>
<dbReference type="PANTHER" id="PTHR43000">
    <property type="entry name" value="DTDP-D-GLUCOSE 4,6-DEHYDRATASE-RELATED"/>
    <property type="match status" value="1"/>
</dbReference>
<dbReference type="STRING" id="624147.SAMN04487970_1008138"/>
<sequence>MEKITAHTAVKPTALPPFWEKKRVFVTGHTGFKGGWLCMWLHLLGAEITGYALKPPTRPNLFEEAGISRYVNSIIGDIRDRSRLLEALRQADPHIVIHMAAQPLVRDSYRMPVETYETNVLGTVYLLDAVRQVKQQGGAIKAVVNVTTDKCYENKEWSWGYREYEPFGGYDPYSSSKACSELVTAAYRSSFFHPADYAQHGVGVATARAGNVIGGGDWATDRLVPDCFRALMSGDPVVIRHPQAIRPWQHVLEPLSGYLLLAERLTDNGAKYAQGWNFGPGDDDAKPVERIVRQMCSDWGEDASYVFHKADSLHEAHYLKLDCSKAKLELGWHPRWNLQTAIGKITEWMRAFKEGRDIEEISFRQIEEYRRAGGDPPDEKRSLRKYFFEDR</sequence>
<dbReference type="EMBL" id="FMTT01000008">
    <property type="protein sequence ID" value="SCW47102.1"/>
    <property type="molecule type" value="Genomic_DNA"/>
</dbReference>